<feature type="non-terminal residue" evidence="1">
    <location>
        <position position="271"/>
    </location>
</feature>
<dbReference type="AlphaFoldDB" id="X1MEW3"/>
<evidence type="ECO:0008006" key="2">
    <source>
        <dbReference type="Google" id="ProtNLM"/>
    </source>
</evidence>
<accession>X1MEW3</accession>
<comment type="caution">
    <text evidence="1">The sequence shown here is derived from an EMBL/GenBank/DDBJ whole genome shotgun (WGS) entry which is preliminary data.</text>
</comment>
<evidence type="ECO:0000313" key="1">
    <source>
        <dbReference type="EMBL" id="GAI29808.1"/>
    </source>
</evidence>
<proteinExistence type="predicted"/>
<reference evidence="1" key="1">
    <citation type="journal article" date="2014" name="Front. Microbiol.">
        <title>High frequency of phylogenetically diverse reductive dehalogenase-homologous genes in deep subseafloor sedimentary metagenomes.</title>
        <authorList>
            <person name="Kawai M."/>
            <person name="Futagami T."/>
            <person name="Toyoda A."/>
            <person name="Takaki Y."/>
            <person name="Nishi S."/>
            <person name="Hori S."/>
            <person name="Arai W."/>
            <person name="Tsubouchi T."/>
            <person name="Morono Y."/>
            <person name="Uchiyama I."/>
            <person name="Ito T."/>
            <person name="Fujiyama A."/>
            <person name="Inagaki F."/>
            <person name="Takami H."/>
        </authorList>
    </citation>
    <scope>NUCLEOTIDE SEQUENCE</scope>
    <source>
        <strain evidence="1">Expedition CK06-06</strain>
    </source>
</reference>
<feature type="non-terminal residue" evidence="1">
    <location>
        <position position="1"/>
    </location>
</feature>
<name>X1MEW3_9ZZZZ</name>
<gene>
    <name evidence="1" type="ORF">S06H3_36308</name>
</gene>
<sequence length="271" mass="29804">RLGTLEDAVTHTTSHGVQIYAADLNAGQGVIESVALTTLELYDCHIMSHTTNTQVYAYHSTMTCTIYDTTFVGPQLRVGANAVLYVDRFTQNSNNPGVGTGINSILAGTFNDLRIEENEYALFGVLGTIYNLVARGNTWLLYCWAAGHPDVFLVNPDVDVWHLRMLVGFTNRVYRQYEVDATVRDKVTGALLNGTATLYNNVGGIVFAVPIVAGVIATQVVSYGYYDTANGDTMQAYGPFHLVIEVPGYQTYHDWNLPVDAKVHLHIGMTR</sequence>
<dbReference type="EMBL" id="BARV01021979">
    <property type="protein sequence ID" value="GAI29808.1"/>
    <property type="molecule type" value="Genomic_DNA"/>
</dbReference>
<protein>
    <recommendedName>
        <fullName evidence="2">Right handed beta helix domain-containing protein</fullName>
    </recommendedName>
</protein>
<organism evidence="1">
    <name type="scientific">marine sediment metagenome</name>
    <dbReference type="NCBI Taxonomy" id="412755"/>
    <lineage>
        <taxon>unclassified sequences</taxon>
        <taxon>metagenomes</taxon>
        <taxon>ecological metagenomes</taxon>
    </lineage>
</organism>